<dbReference type="PROSITE" id="PS50013">
    <property type="entry name" value="CHROMO_2"/>
    <property type="match status" value="1"/>
</dbReference>
<evidence type="ECO:0000259" key="4">
    <source>
        <dbReference type="PROSITE" id="PS50013"/>
    </source>
</evidence>
<protein>
    <submittedName>
        <fullName evidence="5">Unnamed protein product</fullName>
    </submittedName>
</protein>
<dbReference type="InterPro" id="IPR000953">
    <property type="entry name" value="Chromo/chromo_shadow_dom"/>
</dbReference>
<dbReference type="GO" id="GO:0005634">
    <property type="term" value="C:nucleus"/>
    <property type="evidence" value="ECO:0007669"/>
    <property type="project" value="UniProtKB-SubCell"/>
</dbReference>
<name>A0A9W6Y1X0_9STRA</name>
<dbReference type="Proteomes" id="UP001165121">
    <property type="component" value="Unassembled WGS sequence"/>
</dbReference>
<reference evidence="5" key="1">
    <citation type="submission" date="2023-04" db="EMBL/GenBank/DDBJ databases">
        <title>Phytophthora fragariaefolia NBRC 109709.</title>
        <authorList>
            <person name="Ichikawa N."/>
            <person name="Sato H."/>
            <person name="Tonouchi N."/>
        </authorList>
    </citation>
    <scope>NUCLEOTIDE SEQUENCE</scope>
    <source>
        <strain evidence="5">NBRC 109709</strain>
    </source>
</reference>
<feature type="region of interest" description="Disordered" evidence="3">
    <location>
        <begin position="1"/>
        <end position="20"/>
    </location>
</feature>
<dbReference type="PROSITE" id="PS00598">
    <property type="entry name" value="CHROMO_1"/>
    <property type="match status" value="1"/>
</dbReference>
<feature type="domain" description="Chromo" evidence="4">
    <location>
        <begin position="287"/>
        <end position="344"/>
    </location>
</feature>
<sequence>MAAAQDRQKENSDRHGRANTQVFQVGDQALLNAKNLPIAAVSAVGSTKLRPRFVGPFTVIGVHGHAYTLDLQSAMATHPTFYVGLLKPYHPAAAIDPSGSAPPSIDEGHSPSLPAAPLSQEPGLGRITQHGPLGGARRRPPRYRPVSRASGSNRDAQIRNAAPPRRSPRVATAGNSPDPVLDQGGQPAQATPAHGAAGDASPRELLDQPQRGTRQSDDAHEASPSPPAGHPEVADSFPRPIAGHPDSRSLKQAGHHHAVPASDAECLDQPPQRAPPPLLGTEGVPYFHVENILRRRGRSGNYQYLVKWRGYPDSDSSWEPGSRLEEDCADLVAALEQAHGAGRR</sequence>
<dbReference type="SUPFAM" id="SSF54160">
    <property type="entry name" value="Chromo domain-like"/>
    <property type="match status" value="1"/>
</dbReference>
<feature type="region of interest" description="Disordered" evidence="3">
    <location>
        <begin position="97"/>
        <end position="280"/>
    </location>
</feature>
<organism evidence="5 6">
    <name type="scientific">Phytophthora fragariaefolia</name>
    <dbReference type="NCBI Taxonomy" id="1490495"/>
    <lineage>
        <taxon>Eukaryota</taxon>
        <taxon>Sar</taxon>
        <taxon>Stramenopiles</taxon>
        <taxon>Oomycota</taxon>
        <taxon>Peronosporomycetes</taxon>
        <taxon>Peronosporales</taxon>
        <taxon>Peronosporaceae</taxon>
        <taxon>Phytophthora</taxon>
    </lineage>
</organism>
<dbReference type="InterPro" id="IPR023779">
    <property type="entry name" value="Chromodomain_CS"/>
</dbReference>
<dbReference type="PANTHER" id="PTHR22812">
    <property type="entry name" value="CHROMOBOX PROTEIN"/>
    <property type="match status" value="1"/>
</dbReference>
<dbReference type="Pfam" id="PF00385">
    <property type="entry name" value="Chromo"/>
    <property type="match status" value="1"/>
</dbReference>
<evidence type="ECO:0000256" key="2">
    <source>
        <dbReference type="ARBA" id="ARBA00023242"/>
    </source>
</evidence>
<keyword evidence="2" id="KW-0539">Nucleus</keyword>
<evidence type="ECO:0000256" key="3">
    <source>
        <dbReference type="SAM" id="MobiDB-lite"/>
    </source>
</evidence>
<proteinExistence type="predicted"/>
<dbReference type="InterPro" id="IPR051219">
    <property type="entry name" value="Heterochromatin_chromo-domain"/>
</dbReference>
<dbReference type="Pfam" id="PF24626">
    <property type="entry name" value="SH3_Tf2-1"/>
    <property type="match status" value="1"/>
</dbReference>
<keyword evidence="6" id="KW-1185">Reference proteome</keyword>
<dbReference type="AlphaFoldDB" id="A0A9W6Y1X0"/>
<comment type="caution">
    <text evidence="5">The sequence shown here is derived from an EMBL/GenBank/DDBJ whole genome shotgun (WGS) entry which is preliminary data.</text>
</comment>
<dbReference type="Gene3D" id="2.40.50.40">
    <property type="match status" value="1"/>
</dbReference>
<comment type="subcellular location">
    <subcellularLocation>
        <location evidence="1">Nucleus</location>
    </subcellularLocation>
</comment>
<dbReference type="InterPro" id="IPR016197">
    <property type="entry name" value="Chromo-like_dom_sf"/>
</dbReference>
<dbReference type="EMBL" id="BSXT01002740">
    <property type="protein sequence ID" value="GMF50627.1"/>
    <property type="molecule type" value="Genomic_DNA"/>
</dbReference>
<dbReference type="OrthoDB" id="341259at2759"/>
<evidence type="ECO:0000313" key="5">
    <source>
        <dbReference type="EMBL" id="GMF50627.1"/>
    </source>
</evidence>
<evidence type="ECO:0000313" key="6">
    <source>
        <dbReference type="Proteomes" id="UP001165121"/>
    </source>
</evidence>
<gene>
    <name evidence="5" type="ORF">Pfra01_002024500</name>
</gene>
<feature type="compositionally biased region" description="Basic and acidic residues" evidence="3">
    <location>
        <begin position="1"/>
        <end position="16"/>
    </location>
</feature>
<dbReference type="SMART" id="SM00298">
    <property type="entry name" value="CHROMO"/>
    <property type="match status" value="1"/>
</dbReference>
<dbReference type="InterPro" id="IPR056924">
    <property type="entry name" value="SH3_Tf2-1"/>
</dbReference>
<accession>A0A9W6Y1X0</accession>
<evidence type="ECO:0000256" key="1">
    <source>
        <dbReference type="ARBA" id="ARBA00004123"/>
    </source>
</evidence>
<dbReference type="InterPro" id="IPR023780">
    <property type="entry name" value="Chromo_domain"/>
</dbReference>